<sequence>MRVIPPTELDVLVVGAGFSGLYSLHRLRTLGRSVHLVEADDDLGGVWYRNRYPGARCDIESVDYCYSFDDSIVQDWTWAERYPAQPEILRYINFVADRLELRSGISFDTRVDAMHWDADAFVWLVTTDRGDTIRARHVIMASGQLSKPQLPDIEGIEQFAGELLHTGDWPRDGVQLTGKRVGVIGTGSSGVQTIPQVAKLAAHTTVLQRTAHYAIPARNHDLDPAYVQDLKSRFQDYREIARHHPGGTHRHIGTESALDVDPGALEETFHGHWEKGGPDILAAYRDFRTNEEAAEKAGDFVKERIREIVKDPETAEKLCPKGYPFGAKRLVLEIDYYTTFNRDDVSLVDVKADPIERIEGNDVVLASGARHELDVLITATGFDALTGPLFAIDIVGVDGQRLPDAWKDGPRTFLGIGTHGFPNLYVVAGAGSPSVISNVLISIEQHVEWITTFIDHQFRNGIVSAEVDDDAQDRWTQEVYDIAAPTLFMKGNSWYLGANIPGKPRVFSLYLGGVGHYRDICDKVAADDYAGFTLTRGEIKP</sequence>
<evidence type="ECO:0000256" key="2">
    <source>
        <dbReference type="ARBA" id="ARBA00010139"/>
    </source>
</evidence>
<organism evidence="8 9">
    <name type="scientific">Nocardioides dubius</name>
    <dbReference type="NCBI Taxonomy" id="317019"/>
    <lineage>
        <taxon>Bacteria</taxon>
        <taxon>Bacillati</taxon>
        <taxon>Actinomycetota</taxon>
        <taxon>Actinomycetes</taxon>
        <taxon>Propionibacteriales</taxon>
        <taxon>Nocardioidaceae</taxon>
        <taxon>Nocardioides</taxon>
    </lineage>
</organism>
<dbReference type="PRINTS" id="PR00411">
    <property type="entry name" value="PNDRDTASEI"/>
</dbReference>
<dbReference type="Pfam" id="PF13738">
    <property type="entry name" value="Pyr_redox_3"/>
    <property type="match status" value="1"/>
</dbReference>
<dbReference type="EMBL" id="BAAALG010000009">
    <property type="protein sequence ID" value="GAA1103728.1"/>
    <property type="molecule type" value="Genomic_DNA"/>
</dbReference>
<protein>
    <submittedName>
        <fullName evidence="8">NAD(P)/FAD-dependent oxidoreductase</fullName>
    </submittedName>
</protein>
<evidence type="ECO:0000256" key="4">
    <source>
        <dbReference type="ARBA" id="ARBA00022827"/>
    </source>
</evidence>
<name>A0ABN1TUY9_9ACTN</name>
<evidence type="ECO:0000256" key="3">
    <source>
        <dbReference type="ARBA" id="ARBA00022630"/>
    </source>
</evidence>
<dbReference type="PANTHER" id="PTHR43098:SF3">
    <property type="entry name" value="L-ORNITHINE N(5)-MONOOXYGENASE-RELATED"/>
    <property type="match status" value="1"/>
</dbReference>
<dbReference type="InterPro" id="IPR050775">
    <property type="entry name" value="FAD-binding_Monooxygenases"/>
</dbReference>
<evidence type="ECO:0000256" key="1">
    <source>
        <dbReference type="ARBA" id="ARBA00001974"/>
    </source>
</evidence>
<evidence type="ECO:0000256" key="6">
    <source>
        <dbReference type="ARBA" id="ARBA00023002"/>
    </source>
</evidence>
<comment type="cofactor">
    <cofactor evidence="1">
        <name>FAD</name>
        <dbReference type="ChEBI" id="CHEBI:57692"/>
    </cofactor>
</comment>
<keyword evidence="5" id="KW-0521">NADP</keyword>
<comment type="caution">
    <text evidence="8">The sequence shown here is derived from an EMBL/GenBank/DDBJ whole genome shotgun (WGS) entry which is preliminary data.</text>
</comment>
<evidence type="ECO:0000313" key="9">
    <source>
        <dbReference type="Proteomes" id="UP001501581"/>
    </source>
</evidence>
<dbReference type="SUPFAM" id="SSF51905">
    <property type="entry name" value="FAD/NAD(P)-binding domain"/>
    <property type="match status" value="2"/>
</dbReference>
<evidence type="ECO:0000256" key="5">
    <source>
        <dbReference type="ARBA" id="ARBA00022857"/>
    </source>
</evidence>
<dbReference type="Proteomes" id="UP001501581">
    <property type="component" value="Unassembled WGS sequence"/>
</dbReference>
<dbReference type="PANTHER" id="PTHR43098">
    <property type="entry name" value="L-ORNITHINE N(5)-MONOOXYGENASE-RELATED"/>
    <property type="match status" value="1"/>
</dbReference>
<proteinExistence type="inferred from homology"/>
<accession>A0ABN1TUY9</accession>
<dbReference type="RefSeq" id="WP_343994551.1">
    <property type="nucleotide sequence ID" value="NZ_BAAALG010000009.1"/>
</dbReference>
<keyword evidence="7" id="KW-0503">Monooxygenase</keyword>
<evidence type="ECO:0000256" key="7">
    <source>
        <dbReference type="ARBA" id="ARBA00023033"/>
    </source>
</evidence>
<reference evidence="8 9" key="1">
    <citation type="journal article" date="2019" name="Int. J. Syst. Evol. Microbiol.">
        <title>The Global Catalogue of Microorganisms (GCM) 10K type strain sequencing project: providing services to taxonomists for standard genome sequencing and annotation.</title>
        <authorList>
            <consortium name="The Broad Institute Genomics Platform"/>
            <consortium name="The Broad Institute Genome Sequencing Center for Infectious Disease"/>
            <person name="Wu L."/>
            <person name="Ma J."/>
        </authorList>
    </citation>
    <scope>NUCLEOTIDE SEQUENCE [LARGE SCALE GENOMIC DNA]</scope>
    <source>
        <strain evidence="8 9">JCM 13008</strain>
    </source>
</reference>
<gene>
    <name evidence="8" type="ORF">GCM10009668_23320</name>
</gene>
<evidence type="ECO:0000313" key="8">
    <source>
        <dbReference type="EMBL" id="GAA1103728.1"/>
    </source>
</evidence>
<dbReference type="InterPro" id="IPR036188">
    <property type="entry name" value="FAD/NAD-bd_sf"/>
</dbReference>
<keyword evidence="6" id="KW-0560">Oxidoreductase</keyword>
<dbReference type="Gene3D" id="3.50.50.60">
    <property type="entry name" value="FAD/NAD(P)-binding domain"/>
    <property type="match status" value="2"/>
</dbReference>
<keyword evidence="9" id="KW-1185">Reference proteome</keyword>
<keyword evidence="3" id="KW-0285">Flavoprotein</keyword>
<keyword evidence="4" id="KW-0274">FAD</keyword>
<comment type="similarity">
    <text evidence="2">Belongs to the FAD-binding monooxygenase family.</text>
</comment>